<name>A0A6N6MNY4_9HYPH</name>
<dbReference type="PROSITE" id="PS51257">
    <property type="entry name" value="PROKAR_LIPOPROTEIN"/>
    <property type="match status" value="1"/>
</dbReference>
<dbReference type="EMBL" id="VZZJ01000009">
    <property type="protein sequence ID" value="KAB1073193.1"/>
    <property type="molecule type" value="Genomic_DNA"/>
</dbReference>
<feature type="chain" id="PRO_5027003279" description="Lipoprotein" evidence="2">
    <location>
        <begin position="32"/>
        <end position="95"/>
    </location>
</feature>
<feature type="signal peptide" evidence="2">
    <location>
        <begin position="1"/>
        <end position="31"/>
    </location>
</feature>
<dbReference type="RefSeq" id="WP_150964024.1">
    <property type="nucleotide sequence ID" value="NZ_VZZJ01000009.1"/>
</dbReference>
<evidence type="ECO:0008006" key="5">
    <source>
        <dbReference type="Google" id="ProtNLM"/>
    </source>
</evidence>
<evidence type="ECO:0000256" key="1">
    <source>
        <dbReference type="SAM" id="MobiDB-lite"/>
    </source>
</evidence>
<comment type="caution">
    <text evidence="3">The sequence shown here is derived from an EMBL/GenBank/DDBJ whole genome shotgun (WGS) entry which is preliminary data.</text>
</comment>
<gene>
    <name evidence="3" type="ORF">F6X51_12655</name>
</gene>
<keyword evidence="4" id="KW-1185">Reference proteome</keyword>
<dbReference type="Proteomes" id="UP000441523">
    <property type="component" value="Unassembled WGS sequence"/>
</dbReference>
<feature type="compositionally biased region" description="Low complexity" evidence="1">
    <location>
        <begin position="32"/>
        <end position="57"/>
    </location>
</feature>
<dbReference type="AlphaFoldDB" id="A0A6N6MNY4"/>
<evidence type="ECO:0000313" key="3">
    <source>
        <dbReference type="EMBL" id="KAB1073193.1"/>
    </source>
</evidence>
<evidence type="ECO:0000256" key="2">
    <source>
        <dbReference type="SAM" id="SignalP"/>
    </source>
</evidence>
<keyword evidence="2" id="KW-0732">Signal</keyword>
<feature type="region of interest" description="Disordered" evidence="1">
    <location>
        <begin position="32"/>
        <end position="95"/>
    </location>
</feature>
<sequence>MRRTMTTIRTIAPLLGAAGLAAASGCGMALARGGSFTPPAGQAPATAPGGTQGLAGPRNLSEAARSGQAVGVPRRPPNGFSLPRGRDSLPIPGRF</sequence>
<reference evidence="3 4" key="1">
    <citation type="submission" date="2019-09" db="EMBL/GenBank/DDBJ databases">
        <title>YIM 132548 draft genome.</title>
        <authorList>
            <person name="Jiang L."/>
        </authorList>
    </citation>
    <scope>NUCLEOTIDE SEQUENCE [LARGE SCALE GENOMIC DNA]</scope>
    <source>
        <strain evidence="3 4">YIM 132548</strain>
    </source>
</reference>
<protein>
    <recommendedName>
        <fullName evidence="5">Lipoprotein</fullName>
    </recommendedName>
</protein>
<accession>A0A6N6MNY4</accession>
<evidence type="ECO:0000313" key="4">
    <source>
        <dbReference type="Proteomes" id="UP000441523"/>
    </source>
</evidence>
<proteinExistence type="predicted"/>
<organism evidence="3 4">
    <name type="scientific">Methylobacterium planeticum</name>
    <dbReference type="NCBI Taxonomy" id="2615211"/>
    <lineage>
        <taxon>Bacteria</taxon>
        <taxon>Pseudomonadati</taxon>
        <taxon>Pseudomonadota</taxon>
        <taxon>Alphaproteobacteria</taxon>
        <taxon>Hyphomicrobiales</taxon>
        <taxon>Methylobacteriaceae</taxon>
        <taxon>Methylobacterium</taxon>
    </lineage>
</organism>